<evidence type="ECO:0000313" key="3">
    <source>
        <dbReference type="Proteomes" id="UP001153404"/>
    </source>
</evidence>
<proteinExistence type="predicted"/>
<dbReference type="RefSeq" id="WP_277535360.1">
    <property type="nucleotide sequence ID" value="NZ_JAPDIA010000008.1"/>
</dbReference>
<organism evidence="2 3">
    <name type="scientific">Cohnella rhizosphaerae</name>
    <dbReference type="NCBI Taxonomy" id="1457232"/>
    <lineage>
        <taxon>Bacteria</taxon>
        <taxon>Bacillati</taxon>
        <taxon>Bacillota</taxon>
        <taxon>Bacilli</taxon>
        <taxon>Bacillales</taxon>
        <taxon>Paenibacillaceae</taxon>
        <taxon>Cohnella</taxon>
    </lineage>
</organism>
<reference evidence="2" key="1">
    <citation type="submission" date="2022-10" db="EMBL/GenBank/DDBJ databases">
        <title>Comparative genomic analysis of Cohnella hashimotonis sp. nov., isolated from the International Space Station.</title>
        <authorList>
            <person name="Simpson A."/>
            <person name="Venkateswaran K."/>
        </authorList>
    </citation>
    <scope>NUCLEOTIDE SEQUENCE</scope>
    <source>
        <strain evidence="2">DSM 28161</strain>
    </source>
</reference>
<dbReference type="Proteomes" id="UP001153404">
    <property type="component" value="Unassembled WGS sequence"/>
</dbReference>
<dbReference type="AlphaFoldDB" id="A0A9X4KW13"/>
<evidence type="ECO:0000313" key="2">
    <source>
        <dbReference type="EMBL" id="MDG0812190.1"/>
    </source>
</evidence>
<feature type="transmembrane region" description="Helical" evidence="1">
    <location>
        <begin position="109"/>
        <end position="131"/>
    </location>
</feature>
<evidence type="ECO:0000256" key="1">
    <source>
        <dbReference type="SAM" id="Phobius"/>
    </source>
</evidence>
<keyword evidence="3" id="KW-1185">Reference proteome</keyword>
<accession>A0A9X4KW13</accession>
<keyword evidence="1" id="KW-0812">Transmembrane</keyword>
<dbReference type="InterPro" id="IPR024515">
    <property type="entry name" value="DUF3397"/>
</dbReference>
<comment type="caution">
    <text evidence="2">The sequence shown here is derived from an EMBL/GenBank/DDBJ whole genome shotgun (WGS) entry which is preliminary data.</text>
</comment>
<keyword evidence="1" id="KW-0472">Membrane</keyword>
<feature type="transmembrane region" description="Helical" evidence="1">
    <location>
        <begin position="6"/>
        <end position="31"/>
    </location>
</feature>
<name>A0A9X4KW13_9BACL</name>
<feature type="transmembrane region" description="Helical" evidence="1">
    <location>
        <begin position="43"/>
        <end position="62"/>
    </location>
</feature>
<dbReference type="EMBL" id="JAPDIA010000008">
    <property type="protein sequence ID" value="MDG0812190.1"/>
    <property type="molecule type" value="Genomic_DNA"/>
</dbReference>
<keyword evidence="1" id="KW-1133">Transmembrane helix</keyword>
<gene>
    <name evidence="2" type="ORF">OMP40_24680</name>
</gene>
<protein>
    <submittedName>
        <fullName evidence="2">DUF3397 domain-containing protein</fullName>
    </submittedName>
</protein>
<feature type="transmembrane region" description="Helical" evidence="1">
    <location>
        <begin position="68"/>
        <end position="88"/>
    </location>
</feature>
<sequence length="136" mass="15086">MSERAMWNAIISAYAVLAIGSFVPFAAVYGISSMQTGDKKRAMGLAMDMTTVFLIGVVSYLLNRVFGIHMGFYLILLFMLLGAGLIGNAQYRLRGKVDGTKLFRAIWRLSFFGLAALYVLLMLVEIVRFLAGGEWE</sequence>
<dbReference type="Pfam" id="PF11877">
    <property type="entry name" value="DUF3397"/>
    <property type="match status" value="1"/>
</dbReference>